<dbReference type="GO" id="GO:0006351">
    <property type="term" value="P:DNA-templated transcription"/>
    <property type="evidence" value="ECO:0007669"/>
    <property type="project" value="UniProtKB-UniRule"/>
</dbReference>
<dbReference type="InterPro" id="IPR000148">
    <property type="entry name" value="Papilloma_E7"/>
</dbReference>
<evidence type="ECO:0000256" key="1">
    <source>
        <dbReference type="ARBA" id="ARBA00022504"/>
    </source>
</evidence>
<dbReference type="GO" id="GO:0008270">
    <property type="term" value="F:zinc ion binding"/>
    <property type="evidence" value="ECO:0007669"/>
    <property type="project" value="UniProtKB-KW"/>
</dbReference>
<dbReference type="GO" id="GO:0003677">
    <property type="term" value="F:DNA binding"/>
    <property type="evidence" value="ECO:0007669"/>
    <property type="project" value="UniProtKB-UniRule"/>
</dbReference>
<sequence>MIGTEPTLKDIVLGEQPVPADDLWCYEELPPEEAERSDQAPYRVHASCGFCGRGIELVVLSSRVAIRTLQHLLLENLDIVCPDCARTRALHHGG</sequence>
<evidence type="ECO:0000256" key="6">
    <source>
        <dbReference type="ARBA" id="ARBA00022723"/>
    </source>
</evidence>
<comment type="subunit">
    <text evidence="18">Homodimer. Homooligomer. Interacts with host RB1; this interaction induces dissociation of RB1-E2F1 complex thereby disrupting RB1 activity. Interacts with host EP300; this interaction represses EP300 transcriptional activity. Interacts with protein E2; this interaction inhibits E7 oncogenic activity. Interacts with host TMEM173/STING; this interaction impairs the ability of TMEM173/STING to sense cytosolic DNA and promote the production of type I interferon (IFN-alpha and IFN-beta).</text>
</comment>
<dbReference type="SUPFAM" id="SSF161234">
    <property type="entry name" value="E7 C-terminal domain-like"/>
    <property type="match status" value="1"/>
</dbReference>
<dbReference type="GO" id="GO:0039645">
    <property type="term" value="P:symbiont-mediated perturbation of host cell cycle G1/S transition checkpoint"/>
    <property type="evidence" value="ECO:0007669"/>
    <property type="project" value="UniProtKB-UniRule"/>
</dbReference>
<dbReference type="GO" id="GO:0030430">
    <property type="term" value="C:host cell cytoplasm"/>
    <property type="evidence" value="ECO:0007669"/>
    <property type="project" value="UniProtKB-SubCell"/>
</dbReference>
<comment type="domain">
    <text evidence="18">The E7 terminal domain is an intrinsically disordered domain, whose flexibility and conformational transitions confer target adaptability to the oncoprotein. It allows adaptation to a variety of protein targets and exposes the PEST degradation sequence that regulates its turnover in the cell.</text>
</comment>
<keyword evidence="16 18" id="KW-0899">Viral immunoevasion</keyword>
<dbReference type="OrthoDB" id="28045at10239"/>
<comment type="similarity">
    <text evidence="18 19">Belongs to the papillomaviridae E7 protein family.</text>
</comment>
<keyword evidence="9 18" id="KW-0862">Zinc</keyword>
<evidence type="ECO:0000256" key="17">
    <source>
        <dbReference type="ARBA" id="ARBA00023309"/>
    </source>
</evidence>
<keyword evidence="13 18" id="KW-0804">Transcription</keyword>
<feature type="zinc finger region" evidence="18">
    <location>
        <begin position="48"/>
        <end position="84"/>
    </location>
</feature>
<evidence type="ECO:0000256" key="15">
    <source>
        <dbReference type="ARBA" id="ARBA00023258"/>
    </source>
</evidence>
<comment type="subcellular location">
    <subcellularLocation>
        <location evidence="18">Host cytoplasm</location>
    </subcellularLocation>
    <subcellularLocation>
        <location evidence="18">Host nucleus</location>
    </subcellularLocation>
    <text evidence="18">Predominantly found in the host nucleus.</text>
</comment>
<feature type="short sequence motif" description="LXCXE motif; interaction with host RB1 and TMEM173/STING" evidence="18">
    <location>
        <begin position="23"/>
        <end position="27"/>
    </location>
</feature>
<evidence type="ECO:0000256" key="14">
    <source>
        <dbReference type="ARBA" id="ARBA00023200"/>
    </source>
</evidence>
<keyword evidence="14 18" id="KW-1035">Host cytoplasm</keyword>
<keyword evidence="2 18" id="KW-0244">Early protein</keyword>
<dbReference type="GO" id="GO:0039502">
    <property type="term" value="P:symbiont-mediated suppression of host type I interferon-mediated signaling pathway"/>
    <property type="evidence" value="ECO:0007669"/>
    <property type="project" value="UniProtKB-UniRule"/>
</dbReference>
<evidence type="ECO:0000313" key="20">
    <source>
        <dbReference type="EMBL" id="AUT11912.1"/>
    </source>
</evidence>
<keyword evidence="10 18" id="KW-0805">Transcription regulation</keyword>
<dbReference type="Proteomes" id="UP000240389">
    <property type="component" value="Segment"/>
</dbReference>
<organism evidence="20 21">
    <name type="scientific">Leptonychotes weddellii papillomavirus 3</name>
    <dbReference type="NCBI Taxonomy" id="2077304"/>
    <lineage>
        <taxon>Viruses</taxon>
        <taxon>Monodnaviria</taxon>
        <taxon>Shotokuvirae</taxon>
        <taxon>Cossaviricota</taxon>
        <taxon>Papovaviricetes</taxon>
        <taxon>Zurhausenvirales</taxon>
        <taxon>Papillomaviridae</taxon>
    </lineage>
</organism>
<keyword evidence="15" id="KW-0922">Interferon antiviral system evasion</keyword>
<keyword evidence="17 18" id="KW-1078">G1/S host cell cycle checkpoint dysregulation by virus</keyword>
<dbReference type="PIRSF" id="PIRSF003407">
    <property type="entry name" value="Papvi_E7"/>
    <property type="match status" value="1"/>
</dbReference>
<comment type="function">
    <text evidence="19">E7 protein has both transforming and trans-activating activities.</text>
</comment>
<dbReference type="GO" id="GO:0052170">
    <property type="term" value="P:symbiont-mediated suppression of host innate immune response"/>
    <property type="evidence" value="ECO:0007669"/>
    <property type="project" value="UniProtKB-KW"/>
</dbReference>
<keyword evidence="8 18" id="KW-1114">Inhibition of host interferon signaling pathway by virus</keyword>
<evidence type="ECO:0000256" key="5">
    <source>
        <dbReference type="ARBA" id="ARBA00022632"/>
    </source>
</evidence>
<keyword evidence="3 18" id="KW-1048">Host nucleus</keyword>
<feature type="short sequence motif" description="Nuclear export signal" evidence="18">
    <location>
        <begin position="66"/>
        <end position="74"/>
    </location>
</feature>
<evidence type="ECO:0000256" key="8">
    <source>
        <dbReference type="ARBA" id="ARBA00022830"/>
    </source>
</evidence>
<evidence type="ECO:0000256" key="7">
    <source>
        <dbReference type="ARBA" id="ARBA00022771"/>
    </source>
</evidence>
<dbReference type="Pfam" id="PF00527">
    <property type="entry name" value="E7"/>
    <property type="match status" value="1"/>
</dbReference>
<evidence type="ECO:0000313" key="21">
    <source>
        <dbReference type="Proteomes" id="UP000240389"/>
    </source>
</evidence>
<comment type="function">
    <text evidence="18">Plays a role in viral genome replication by driving entry of quiescent cells into the cell cycle. Stimulation of progression from G1 to S phase allows the virus to efficiently use the cellular DNA replicating machinery to achieve viral genome replication. E7 protein has both transforming and trans-activating activities. Induces the disassembly of the E2F1 transcription factor from RB1, with subsequent transcriptional activation of E2F1-regulated S-phase genes. Interferes with host histone deacetylation mediated by HDAC1 and HDAC2, leading to transcription activation. Plays also a role in the inhibition of both antiviral and antiproliferative functions of host interferon alpha. Interaction with host TMEM173/STING impairs the ability of TMEM173/STING to sense cytosolic DNA and promote the production of type I interferon (IFN-alpha and IFN-beta).</text>
</comment>
<proteinExistence type="inferred from homology"/>
<comment type="caution">
    <text evidence="18">Lacks conserved residue(s) required for the propagation of feature annotation.</text>
</comment>
<evidence type="ECO:0000256" key="11">
    <source>
        <dbReference type="ARBA" id="ARBA00023125"/>
    </source>
</evidence>
<evidence type="ECO:0000256" key="16">
    <source>
        <dbReference type="ARBA" id="ARBA00023280"/>
    </source>
</evidence>
<evidence type="ECO:0000256" key="12">
    <source>
        <dbReference type="ARBA" id="ARBA00023159"/>
    </source>
</evidence>
<keyword evidence="1 18" id="KW-1121">Modulation of host cell cycle by virus</keyword>
<keyword evidence="7 18" id="KW-0863">Zinc-finger</keyword>
<keyword evidence="12 18" id="KW-0010">Activator</keyword>
<evidence type="ECO:0000256" key="4">
    <source>
        <dbReference type="ARBA" id="ARBA00022581"/>
    </source>
</evidence>
<keyword evidence="11 18" id="KW-0238">DNA-binding</keyword>
<reference evidence="20 21" key="1">
    <citation type="submission" date="2017-11" db="EMBL/GenBank/DDBJ databases">
        <title>Diverse papillomaviruses identified in Weddell seals breeding on Ross ice shelf, Antarctica.</title>
        <authorList>
            <person name="Smeele Z."/>
            <person name="Burns J."/>
            <person name="Kraberger S."/>
            <person name="Fontenele R.S."/>
            <person name="Waits K."/>
            <person name="Stainton D."/>
            <person name="Van Doorsaler K."/>
            <person name="Varsani A."/>
        </authorList>
    </citation>
    <scope>NUCLEOTIDE SEQUENCE [LARGE SCALE GENOMIC DNA]</scope>
    <source>
        <strain evidence="20">17181</strain>
    </source>
</reference>
<dbReference type="GO" id="GO:0042025">
    <property type="term" value="C:host cell nucleus"/>
    <property type="evidence" value="ECO:0007669"/>
    <property type="project" value="UniProtKB-SubCell"/>
</dbReference>
<evidence type="ECO:0000256" key="10">
    <source>
        <dbReference type="ARBA" id="ARBA00023015"/>
    </source>
</evidence>
<evidence type="ECO:0000256" key="9">
    <source>
        <dbReference type="ARBA" id="ARBA00022833"/>
    </source>
</evidence>
<evidence type="ECO:0000256" key="18">
    <source>
        <dbReference type="HAMAP-Rule" id="MF_04004"/>
    </source>
</evidence>
<evidence type="ECO:0000256" key="19">
    <source>
        <dbReference type="PIRNR" id="PIRNR003407"/>
    </source>
</evidence>
<evidence type="ECO:0000256" key="2">
    <source>
        <dbReference type="ARBA" id="ARBA00022518"/>
    </source>
</evidence>
<keyword evidence="6 18" id="KW-0479">Metal-binding</keyword>
<dbReference type="GO" id="GO:0003700">
    <property type="term" value="F:DNA-binding transcription factor activity"/>
    <property type="evidence" value="ECO:0007669"/>
    <property type="project" value="UniProtKB-UniRule"/>
</dbReference>
<keyword evidence="4 18" id="KW-0945">Host-virus interaction</keyword>
<name>A0A2I8B2P5_9PAPI</name>
<dbReference type="EMBL" id="MG571093">
    <property type="protein sequence ID" value="AUT11912.1"/>
    <property type="molecule type" value="Genomic_DNA"/>
</dbReference>
<keyword evidence="5 18" id="KW-1090">Inhibition of host innate immune response by virus</keyword>
<accession>A0A2I8B2P5</accession>
<protein>
    <recommendedName>
        <fullName evidence="18 19">Protein E7</fullName>
    </recommendedName>
</protein>
<evidence type="ECO:0000256" key="13">
    <source>
        <dbReference type="ARBA" id="ARBA00023163"/>
    </source>
</evidence>
<comment type="PTM">
    <text evidence="18">Highly phosphorylated.</text>
</comment>
<dbReference type="GO" id="GO:0019904">
    <property type="term" value="F:protein domain specific binding"/>
    <property type="evidence" value="ECO:0007669"/>
    <property type="project" value="UniProtKB-UniRule"/>
</dbReference>
<evidence type="ECO:0000256" key="3">
    <source>
        <dbReference type="ARBA" id="ARBA00022562"/>
    </source>
</evidence>
<gene>
    <name evidence="18" type="primary">E7</name>
</gene>
<dbReference type="Gene3D" id="3.30.160.330">
    <property type="match status" value="1"/>
</dbReference>
<dbReference type="HAMAP" id="MF_04004">
    <property type="entry name" value="PPV_E7"/>
    <property type="match status" value="1"/>
</dbReference>